<feature type="non-terminal residue" evidence="2">
    <location>
        <position position="1"/>
    </location>
</feature>
<dbReference type="InterPro" id="IPR008942">
    <property type="entry name" value="ENTH_VHS"/>
</dbReference>
<dbReference type="SUPFAM" id="SSF48464">
    <property type="entry name" value="ENTH/VHS domain"/>
    <property type="match status" value="1"/>
</dbReference>
<dbReference type="GO" id="GO:0030276">
    <property type="term" value="F:clathrin binding"/>
    <property type="evidence" value="ECO:0007669"/>
    <property type="project" value="TreeGrafter"/>
</dbReference>
<feature type="domain" description="ENTH" evidence="1">
    <location>
        <begin position="1"/>
        <end position="130"/>
    </location>
</feature>
<dbReference type="FunFam" id="1.25.40.90:FF:000006">
    <property type="entry name" value="Clathrin interactor 1"/>
    <property type="match status" value="1"/>
</dbReference>
<dbReference type="GO" id="GO:0006897">
    <property type="term" value="P:endocytosis"/>
    <property type="evidence" value="ECO:0007669"/>
    <property type="project" value="TreeGrafter"/>
</dbReference>
<keyword evidence="3" id="KW-1185">Reference proteome</keyword>
<dbReference type="GO" id="GO:0005768">
    <property type="term" value="C:endosome"/>
    <property type="evidence" value="ECO:0007669"/>
    <property type="project" value="TreeGrafter"/>
</dbReference>
<dbReference type="GO" id="GO:0005886">
    <property type="term" value="C:plasma membrane"/>
    <property type="evidence" value="ECO:0007669"/>
    <property type="project" value="TreeGrafter"/>
</dbReference>
<reference evidence="2 3" key="1">
    <citation type="journal article" date="2015" name="Genome Biol. Evol.">
        <title>Phylogenomic analyses indicate that early fungi evolved digesting cell walls of algal ancestors of land plants.</title>
        <authorList>
            <person name="Chang Y."/>
            <person name="Wang S."/>
            <person name="Sekimoto S."/>
            <person name="Aerts A.L."/>
            <person name="Choi C."/>
            <person name="Clum A."/>
            <person name="LaButti K.M."/>
            <person name="Lindquist E.A."/>
            <person name="Yee Ngan C."/>
            <person name="Ohm R.A."/>
            <person name="Salamov A.A."/>
            <person name="Grigoriev I.V."/>
            <person name="Spatafora J.W."/>
            <person name="Berbee M.L."/>
        </authorList>
    </citation>
    <scope>NUCLEOTIDE SEQUENCE [LARGE SCALE GENOMIC DNA]</scope>
    <source>
        <strain evidence="2 3">NRRL 28638</strain>
    </source>
</reference>
<dbReference type="GO" id="GO:0005543">
    <property type="term" value="F:phospholipid binding"/>
    <property type="evidence" value="ECO:0007669"/>
    <property type="project" value="TreeGrafter"/>
</dbReference>
<dbReference type="OrthoDB" id="4033880at2759"/>
<gene>
    <name evidence="2" type="ORF">CONCODRAFT_24048</name>
</gene>
<dbReference type="PANTHER" id="PTHR12276:SF45">
    <property type="entry name" value="CLATHRIN INTERACTOR 1"/>
    <property type="match status" value="1"/>
</dbReference>
<dbReference type="PROSITE" id="PS50942">
    <property type="entry name" value="ENTH"/>
    <property type="match status" value="1"/>
</dbReference>
<dbReference type="Proteomes" id="UP000070444">
    <property type="component" value="Unassembled WGS sequence"/>
</dbReference>
<accession>A0A137P2L2</accession>
<dbReference type="InterPro" id="IPR013809">
    <property type="entry name" value="ENTH"/>
</dbReference>
<dbReference type="OMA" id="LMSNIAD"/>
<dbReference type="PANTHER" id="PTHR12276">
    <property type="entry name" value="EPSIN/ENT-RELATED"/>
    <property type="match status" value="1"/>
</dbReference>
<protein>
    <submittedName>
        <fullName evidence="2">Vti1b Habc domain Epsinr Enth domain complex</fullName>
    </submittedName>
</protein>
<evidence type="ECO:0000313" key="3">
    <source>
        <dbReference type="Proteomes" id="UP000070444"/>
    </source>
</evidence>
<evidence type="ECO:0000313" key="2">
    <source>
        <dbReference type="EMBL" id="KXN69252.1"/>
    </source>
</evidence>
<name>A0A137P2L2_CONC2</name>
<dbReference type="AlphaFoldDB" id="A0A137P2L2"/>
<dbReference type="Pfam" id="PF01417">
    <property type="entry name" value="ENTH"/>
    <property type="match status" value="1"/>
</dbReference>
<feature type="non-terminal residue" evidence="2">
    <location>
        <position position="143"/>
    </location>
</feature>
<dbReference type="GO" id="GO:0030125">
    <property type="term" value="C:clathrin vesicle coat"/>
    <property type="evidence" value="ECO:0007669"/>
    <property type="project" value="TreeGrafter"/>
</dbReference>
<proteinExistence type="predicted"/>
<dbReference type="Gene3D" id="1.25.40.90">
    <property type="match status" value="1"/>
</dbReference>
<evidence type="ECO:0000259" key="1">
    <source>
        <dbReference type="PROSITE" id="PS50942"/>
    </source>
</evidence>
<sequence>NVTETEAKVLEATNDDGWCSSSSLMLEIAQATFSFPLFNEVMGVISKNFEERDRRTWRQIYKTLTLLEYLIKNGSERVVDYARNSSYFLKSLKNYRYVDSKGKDQGINIRNRSKEILELLADSDRIKRERKQAKANRFKYGGM</sequence>
<dbReference type="STRING" id="796925.A0A137P2L2"/>
<dbReference type="EMBL" id="KQ964542">
    <property type="protein sequence ID" value="KXN69252.1"/>
    <property type="molecule type" value="Genomic_DNA"/>
</dbReference>
<dbReference type="SMART" id="SM00273">
    <property type="entry name" value="ENTH"/>
    <property type="match status" value="1"/>
</dbReference>
<organism evidence="2 3">
    <name type="scientific">Conidiobolus coronatus (strain ATCC 28846 / CBS 209.66 / NRRL 28638)</name>
    <name type="common">Delacroixia coronata</name>
    <dbReference type="NCBI Taxonomy" id="796925"/>
    <lineage>
        <taxon>Eukaryota</taxon>
        <taxon>Fungi</taxon>
        <taxon>Fungi incertae sedis</taxon>
        <taxon>Zoopagomycota</taxon>
        <taxon>Entomophthoromycotina</taxon>
        <taxon>Entomophthoromycetes</taxon>
        <taxon>Entomophthorales</taxon>
        <taxon>Ancylistaceae</taxon>
        <taxon>Conidiobolus</taxon>
    </lineage>
</organism>